<sequence>MQFRNLGGSGLRVSVVGLGCNNFGQRTDPDTSRQVIHKALDLGVTLFDTADIYAGQGGSETVLGNVLGDRRKDIVLATKFAKPMNADGSKRGASRRYIIDAVEASLKRLRTDWIDLYQQHDYDPLTPIDETLRALDDLIRAGKVRYIGNSNFPAWRIAEAEYVARALGAHRFVSCQDEYSLVVRDIEKDLLPAAQEYKLGLLPFFPLASGLLTGKYQRGAEIASNTRFAKMPAIRDRYFTDRNIEIVDQLKAFADARGHSLLELAFSWLAARPQVSSVIAGATTPEQIAQNVDAVGWQLTTDEMADIDTITLG</sequence>
<dbReference type="eggNOG" id="COG0667">
    <property type="taxonomic scope" value="Bacteria"/>
</dbReference>
<organism evidence="3 4">
    <name type="scientific">Rhodopseudomonas palustris (strain BisB5)</name>
    <dbReference type="NCBI Taxonomy" id="316057"/>
    <lineage>
        <taxon>Bacteria</taxon>
        <taxon>Pseudomonadati</taxon>
        <taxon>Pseudomonadota</taxon>
        <taxon>Alphaproteobacteria</taxon>
        <taxon>Hyphomicrobiales</taxon>
        <taxon>Nitrobacteraceae</taxon>
        <taxon>Rhodopseudomonas</taxon>
    </lineage>
</organism>
<gene>
    <name evidence="3" type="ordered locus">RPD_3931</name>
</gene>
<protein>
    <submittedName>
        <fullName evidence="3">Aldo/keto reductase</fullName>
    </submittedName>
</protein>
<evidence type="ECO:0000259" key="2">
    <source>
        <dbReference type="Pfam" id="PF00248"/>
    </source>
</evidence>
<reference evidence="3 4" key="1">
    <citation type="submission" date="2006-03" db="EMBL/GenBank/DDBJ databases">
        <title>Complete sequence of Rhodopseudomonas palustris BisB5.</title>
        <authorList>
            <consortium name="US DOE Joint Genome Institute"/>
            <person name="Copeland A."/>
            <person name="Lucas S."/>
            <person name="Lapidus A."/>
            <person name="Barry K."/>
            <person name="Detter J.C."/>
            <person name="Glavina del Rio T."/>
            <person name="Hammon N."/>
            <person name="Israni S."/>
            <person name="Dalin E."/>
            <person name="Tice H."/>
            <person name="Pitluck S."/>
            <person name="Chain P."/>
            <person name="Malfatti S."/>
            <person name="Shin M."/>
            <person name="Vergez L."/>
            <person name="Schmutz J."/>
            <person name="Larimer F."/>
            <person name="Land M."/>
            <person name="Hauser L."/>
            <person name="Pelletier D.A."/>
            <person name="Kyrpides N."/>
            <person name="Lykidis A."/>
            <person name="Oda Y."/>
            <person name="Harwood C.S."/>
            <person name="Richardson P."/>
        </authorList>
    </citation>
    <scope>NUCLEOTIDE SEQUENCE [LARGE SCALE GENOMIC DNA]</scope>
    <source>
        <strain evidence="3 4">BisB5</strain>
    </source>
</reference>
<keyword evidence="1" id="KW-0560">Oxidoreductase</keyword>
<dbReference type="GO" id="GO:0005829">
    <property type="term" value="C:cytosol"/>
    <property type="evidence" value="ECO:0007669"/>
    <property type="project" value="TreeGrafter"/>
</dbReference>
<dbReference type="Proteomes" id="UP000001818">
    <property type="component" value="Chromosome"/>
</dbReference>
<dbReference type="SUPFAM" id="SSF51430">
    <property type="entry name" value="NAD(P)-linked oxidoreductase"/>
    <property type="match status" value="1"/>
</dbReference>
<evidence type="ECO:0000313" key="4">
    <source>
        <dbReference type="Proteomes" id="UP000001818"/>
    </source>
</evidence>
<dbReference type="InterPro" id="IPR020471">
    <property type="entry name" value="AKR"/>
</dbReference>
<dbReference type="STRING" id="316057.RPD_3931"/>
<dbReference type="InterPro" id="IPR050523">
    <property type="entry name" value="AKR_Detox_Biosynth"/>
</dbReference>
<dbReference type="Pfam" id="PF00248">
    <property type="entry name" value="Aldo_ket_red"/>
    <property type="match status" value="1"/>
</dbReference>
<name>Q131T7_RHOPS</name>
<evidence type="ECO:0000256" key="1">
    <source>
        <dbReference type="ARBA" id="ARBA00023002"/>
    </source>
</evidence>
<evidence type="ECO:0000313" key="3">
    <source>
        <dbReference type="EMBL" id="ABE41152.1"/>
    </source>
</evidence>
<proteinExistence type="predicted"/>
<accession>Q131T7</accession>
<dbReference type="PANTHER" id="PTHR43364:SF4">
    <property type="entry name" value="NAD(P)-LINKED OXIDOREDUCTASE SUPERFAMILY PROTEIN"/>
    <property type="match status" value="1"/>
</dbReference>
<dbReference type="GO" id="GO:0016491">
    <property type="term" value="F:oxidoreductase activity"/>
    <property type="evidence" value="ECO:0007669"/>
    <property type="project" value="UniProtKB-KW"/>
</dbReference>
<dbReference type="InterPro" id="IPR036812">
    <property type="entry name" value="NAD(P)_OxRdtase_dom_sf"/>
</dbReference>
<dbReference type="BioCyc" id="RPAL316057:RPD_RS19750-MONOMER"/>
<dbReference type="Gene3D" id="3.20.20.100">
    <property type="entry name" value="NADP-dependent oxidoreductase domain"/>
    <property type="match status" value="1"/>
</dbReference>
<dbReference type="AlphaFoldDB" id="Q131T7"/>
<dbReference type="KEGG" id="rpd:RPD_3931"/>
<feature type="domain" description="NADP-dependent oxidoreductase" evidence="2">
    <location>
        <begin position="16"/>
        <end position="310"/>
    </location>
</feature>
<dbReference type="HOGENOM" id="CLU_023205_2_0_5"/>
<dbReference type="InterPro" id="IPR023210">
    <property type="entry name" value="NADP_OxRdtase_dom"/>
</dbReference>
<dbReference type="EMBL" id="CP000283">
    <property type="protein sequence ID" value="ABE41152.1"/>
    <property type="molecule type" value="Genomic_DNA"/>
</dbReference>
<dbReference type="PANTHER" id="PTHR43364">
    <property type="entry name" value="NADH-SPECIFIC METHYLGLYOXAL REDUCTASE-RELATED"/>
    <property type="match status" value="1"/>
</dbReference>
<dbReference type="FunFam" id="3.20.20.100:FF:000004">
    <property type="entry name" value="Oxidoreductase, aldo/keto reductase"/>
    <property type="match status" value="1"/>
</dbReference>
<dbReference type="PRINTS" id="PR00069">
    <property type="entry name" value="ALDKETRDTASE"/>
</dbReference>